<dbReference type="AlphaFoldDB" id="A0A7W7CDK0"/>
<reference evidence="2 3" key="1">
    <citation type="submission" date="2020-08" db="EMBL/GenBank/DDBJ databases">
        <title>Sequencing the genomes of 1000 actinobacteria strains.</title>
        <authorList>
            <person name="Klenk H.-P."/>
        </authorList>
    </citation>
    <scope>NUCLEOTIDE SEQUENCE [LARGE SCALE GENOMIC DNA]</scope>
    <source>
        <strain evidence="2 3">DSM 44230</strain>
    </source>
</reference>
<keyword evidence="3" id="KW-1185">Reference proteome</keyword>
<sequence>MHLRVVLARHPADLHPGRRLPAEPGPAGADRLRAGAVRRAAAPAHPAGLGHDRAALPARSAGRLDPSCPRTTRRGPRDAGSADQAGPGRARHRRLRPYATRPEAPVRRPQCPRTPRALRALRRGVRHGRRCAAGLAATRRTRGWAGWARTGCRCSLLA</sequence>
<evidence type="ECO:0000313" key="3">
    <source>
        <dbReference type="Proteomes" id="UP000533598"/>
    </source>
</evidence>
<accession>A0A7W7CDK0</accession>
<evidence type="ECO:0000256" key="1">
    <source>
        <dbReference type="SAM" id="MobiDB-lite"/>
    </source>
</evidence>
<gene>
    <name evidence="2" type="ORF">HNR67_005330</name>
</gene>
<dbReference type="Proteomes" id="UP000533598">
    <property type="component" value="Unassembled WGS sequence"/>
</dbReference>
<protein>
    <submittedName>
        <fullName evidence="2">Uncharacterized protein</fullName>
    </submittedName>
</protein>
<feature type="region of interest" description="Disordered" evidence="1">
    <location>
        <begin position="1"/>
        <end position="111"/>
    </location>
</feature>
<name>A0A7W7CDK0_9PSEU</name>
<dbReference type="EMBL" id="JACHMH010000001">
    <property type="protein sequence ID" value="MBB4679212.1"/>
    <property type="molecule type" value="Genomic_DNA"/>
</dbReference>
<organism evidence="2 3">
    <name type="scientific">Crossiella cryophila</name>
    <dbReference type="NCBI Taxonomy" id="43355"/>
    <lineage>
        <taxon>Bacteria</taxon>
        <taxon>Bacillati</taxon>
        <taxon>Actinomycetota</taxon>
        <taxon>Actinomycetes</taxon>
        <taxon>Pseudonocardiales</taxon>
        <taxon>Pseudonocardiaceae</taxon>
        <taxon>Crossiella</taxon>
    </lineage>
</organism>
<feature type="compositionally biased region" description="Low complexity" evidence="1">
    <location>
        <begin position="34"/>
        <end position="49"/>
    </location>
</feature>
<comment type="caution">
    <text evidence="2">The sequence shown here is derived from an EMBL/GenBank/DDBJ whole genome shotgun (WGS) entry which is preliminary data.</text>
</comment>
<proteinExistence type="predicted"/>
<evidence type="ECO:0000313" key="2">
    <source>
        <dbReference type="EMBL" id="MBB4679212.1"/>
    </source>
</evidence>